<feature type="compositionally biased region" description="Basic and acidic residues" evidence="5">
    <location>
        <begin position="9"/>
        <end position="22"/>
    </location>
</feature>
<organism evidence="7">
    <name type="scientific">Candidatus Methanophagaceae archaeon ANME-1 ERB6</name>
    <dbReference type="NCBI Taxonomy" id="2759912"/>
    <lineage>
        <taxon>Archaea</taxon>
        <taxon>Methanobacteriati</taxon>
        <taxon>Methanobacteriota</taxon>
        <taxon>Stenosarchaea group</taxon>
        <taxon>Methanomicrobia</taxon>
        <taxon>Candidatus Methanophagales</taxon>
        <taxon>Candidatus Methanophagaceae</taxon>
    </lineage>
</organism>
<evidence type="ECO:0000256" key="3">
    <source>
        <dbReference type="ARBA" id="ARBA00023239"/>
    </source>
</evidence>
<dbReference type="EMBL" id="MT631518">
    <property type="protein sequence ID" value="QNO52685.1"/>
    <property type="molecule type" value="Genomic_DNA"/>
</dbReference>
<evidence type="ECO:0000256" key="1">
    <source>
        <dbReference type="ARBA" id="ARBA00005046"/>
    </source>
</evidence>
<feature type="binding site" evidence="4">
    <location>
        <begin position="97"/>
        <end position="99"/>
    </location>
    <ligand>
        <name>substrate</name>
    </ligand>
</feature>
<reference evidence="7" key="1">
    <citation type="submission" date="2020-06" db="EMBL/GenBank/DDBJ databases">
        <title>Unique genomic features of the anaerobic methanotrophic archaea.</title>
        <authorList>
            <person name="Chadwick G.L."/>
            <person name="Skennerton C.T."/>
            <person name="Laso-Perez R."/>
            <person name="Leu A.O."/>
            <person name="Speth D.R."/>
            <person name="Yu H."/>
            <person name="Morgan-Lang C."/>
            <person name="Hatzenpichler R."/>
            <person name="Goudeau D."/>
            <person name="Malmstrom R."/>
            <person name="Brazelton W.J."/>
            <person name="Woyke T."/>
            <person name="Hallam S.J."/>
            <person name="Tyson G.W."/>
            <person name="Wegener G."/>
            <person name="Boetius A."/>
            <person name="Orphan V."/>
        </authorList>
    </citation>
    <scope>NUCLEOTIDE SEQUENCE</scope>
</reference>
<dbReference type="NCBIfam" id="TIGR00581">
    <property type="entry name" value="moaC"/>
    <property type="match status" value="1"/>
</dbReference>
<evidence type="ECO:0000256" key="2">
    <source>
        <dbReference type="ARBA" id="ARBA00023150"/>
    </source>
</evidence>
<protein>
    <recommendedName>
        <fullName evidence="4">Probable cyclic pyranopterin monophosphate synthase</fullName>
        <ecNumber evidence="4">4.6.1.17</ecNumber>
    </recommendedName>
    <alternativeName>
        <fullName evidence="4">Molybdenum cofactor biosynthesis protein C</fullName>
    </alternativeName>
</protein>
<evidence type="ECO:0000313" key="7">
    <source>
        <dbReference type="EMBL" id="QNO52640.1"/>
    </source>
</evidence>
<feature type="region of interest" description="Disordered" evidence="5">
    <location>
        <begin position="1"/>
        <end position="27"/>
    </location>
</feature>
<name>A0A7G9YXA6_9EURY</name>
<keyword evidence="2 4" id="KW-0501">Molybdenum cofactor biosynthesis</keyword>
<dbReference type="InterPro" id="IPR036522">
    <property type="entry name" value="MoaC_sf"/>
</dbReference>
<dbReference type="SUPFAM" id="SSF55040">
    <property type="entry name" value="Molybdenum cofactor biosynthesis protein C, MoaC"/>
    <property type="match status" value="1"/>
</dbReference>
<evidence type="ECO:0000256" key="4">
    <source>
        <dbReference type="HAMAP-Rule" id="MF_01224"/>
    </source>
</evidence>
<gene>
    <name evidence="4 7" type="primary">moaC</name>
    <name evidence="7" type="ORF">CKMLAADM_00005</name>
    <name evidence="8" type="ORF">PKPCIMEP_00005</name>
</gene>
<comment type="similarity">
    <text evidence="4">Belongs to the MoaC family.</text>
</comment>
<dbReference type="UniPathway" id="UPA00344"/>
<dbReference type="GO" id="GO:0061799">
    <property type="term" value="F:cyclic pyranopterin monophosphate synthase activity"/>
    <property type="evidence" value="ECO:0007669"/>
    <property type="project" value="UniProtKB-UniRule"/>
</dbReference>
<dbReference type="InterPro" id="IPR023045">
    <property type="entry name" value="MoaC"/>
</dbReference>
<dbReference type="InterPro" id="IPR023047">
    <property type="entry name" value="Mo_CF_biosynth-C_arc"/>
</dbReference>
<dbReference type="InterPro" id="IPR002820">
    <property type="entry name" value="Mopterin_CF_biosynth-C_dom"/>
</dbReference>
<feature type="active site" evidence="4">
    <location>
        <position position="148"/>
    </location>
</feature>
<comment type="pathway">
    <text evidence="1 4">Cofactor biosynthesis; molybdopterin biosynthesis.</text>
</comment>
<feature type="binding site" evidence="4">
    <location>
        <begin position="133"/>
        <end position="134"/>
    </location>
    <ligand>
        <name>substrate</name>
    </ligand>
</feature>
<evidence type="ECO:0000256" key="5">
    <source>
        <dbReference type="SAM" id="MobiDB-lite"/>
    </source>
</evidence>
<dbReference type="NCBIfam" id="NF008999">
    <property type="entry name" value="PRK12343.1"/>
    <property type="match status" value="1"/>
</dbReference>
<comment type="function">
    <text evidence="4">Catalyzes the conversion of (8S)-3',8-cyclo-7,8-dihydroguanosine 5'-triphosphate to cyclic pyranopterin monophosphate (cPMP).</text>
</comment>
<evidence type="ECO:0000259" key="6">
    <source>
        <dbReference type="Pfam" id="PF01967"/>
    </source>
</evidence>
<comment type="catalytic activity">
    <reaction evidence="4">
        <text>(8S)-3',8-cyclo-7,8-dihydroguanosine 5'-triphosphate = cyclic pyranopterin phosphate + diphosphate</text>
        <dbReference type="Rhea" id="RHEA:49580"/>
        <dbReference type="ChEBI" id="CHEBI:33019"/>
        <dbReference type="ChEBI" id="CHEBI:59648"/>
        <dbReference type="ChEBI" id="CHEBI:131766"/>
        <dbReference type="EC" id="4.6.1.17"/>
    </reaction>
</comment>
<dbReference type="EMBL" id="MT631516">
    <property type="protein sequence ID" value="QNO52640.1"/>
    <property type="molecule type" value="Genomic_DNA"/>
</dbReference>
<dbReference type="GO" id="GO:0006777">
    <property type="term" value="P:Mo-molybdopterin cofactor biosynthetic process"/>
    <property type="evidence" value="ECO:0007669"/>
    <property type="project" value="UniProtKB-UniRule"/>
</dbReference>
<keyword evidence="3 4" id="KW-0456">Lyase</keyword>
<comment type="subunit">
    <text evidence="4">Homohexamer; trimer of dimers.</text>
</comment>
<accession>A0A7G9YXA6</accession>
<dbReference type="EC" id="4.6.1.17" evidence="4"/>
<dbReference type="Gene3D" id="3.30.70.640">
    <property type="entry name" value="Molybdopterin cofactor biosynthesis C (MoaC) domain"/>
    <property type="match status" value="1"/>
</dbReference>
<dbReference type="Pfam" id="PF01967">
    <property type="entry name" value="MoaC"/>
    <property type="match status" value="1"/>
</dbReference>
<dbReference type="HAMAP" id="MF_01224_A">
    <property type="entry name" value="MoaC_A"/>
    <property type="match status" value="1"/>
</dbReference>
<feature type="domain" description="Molybdopterin cofactor biosynthesis C (MoaC)" evidence="6">
    <location>
        <begin position="37"/>
        <end position="177"/>
    </location>
</feature>
<proteinExistence type="inferred from homology"/>
<evidence type="ECO:0000313" key="8">
    <source>
        <dbReference type="EMBL" id="QNO52685.1"/>
    </source>
</evidence>
<dbReference type="AlphaFoldDB" id="A0A7G9YXA6"/>
<sequence length="177" mass="19326">MVSGPLKSETIESPKSKTKEQSRINSTMQRHDVSMAMIDISKKGDVERVAEVSGSIKLKSSTVERIKSGNIKKGDVLGCAETAAILAVKKTPDMIPLCHPISIEAVKVYFSIGESDIKATVSVKSIGKTGVEMDALHGLSVALLTIWDMVKSEEKDETGNYPHTWIEKIRVEKKEKG</sequence>